<gene>
    <name evidence="1" type="ORF">PILCRDRAFT_134056</name>
</gene>
<organism evidence="1 2">
    <name type="scientific">Piloderma croceum (strain F 1598)</name>
    <dbReference type="NCBI Taxonomy" id="765440"/>
    <lineage>
        <taxon>Eukaryota</taxon>
        <taxon>Fungi</taxon>
        <taxon>Dikarya</taxon>
        <taxon>Basidiomycota</taxon>
        <taxon>Agaricomycotina</taxon>
        <taxon>Agaricomycetes</taxon>
        <taxon>Agaricomycetidae</taxon>
        <taxon>Atheliales</taxon>
        <taxon>Atheliaceae</taxon>
        <taxon>Piloderma</taxon>
    </lineage>
</organism>
<dbReference type="SUPFAM" id="SSF103247">
    <property type="entry name" value="TT1751-like"/>
    <property type="match status" value="1"/>
</dbReference>
<dbReference type="InParanoid" id="A0A0C3GM73"/>
<name>A0A0C3GM73_PILCF</name>
<dbReference type="HOGENOM" id="CLU_1461842_0_0_1"/>
<evidence type="ECO:0008006" key="3">
    <source>
        <dbReference type="Google" id="ProtNLM"/>
    </source>
</evidence>
<reference evidence="1 2" key="1">
    <citation type="submission" date="2014-04" db="EMBL/GenBank/DDBJ databases">
        <authorList>
            <consortium name="DOE Joint Genome Institute"/>
            <person name="Kuo A."/>
            <person name="Tarkka M."/>
            <person name="Buscot F."/>
            <person name="Kohler A."/>
            <person name="Nagy L.G."/>
            <person name="Floudas D."/>
            <person name="Copeland A."/>
            <person name="Barry K.W."/>
            <person name="Cichocki N."/>
            <person name="Veneault-Fourrey C."/>
            <person name="LaButti K."/>
            <person name="Lindquist E.A."/>
            <person name="Lipzen A."/>
            <person name="Lundell T."/>
            <person name="Morin E."/>
            <person name="Murat C."/>
            <person name="Sun H."/>
            <person name="Tunlid A."/>
            <person name="Henrissat B."/>
            <person name="Grigoriev I.V."/>
            <person name="Hibbett D.S."/>
            <person name="Martin F."/>
            <person name="Nordberg H.P."/>
            <person name="Cantor M.N."/>
            <person name="Hua S.X."/>
        </authorList>
    </citation>
    <scope>NUCLEOTIDE SEQUENCE [LARGE SCALE GENOMIC DNA]</scope>
    <source>
        <strain evidence="1 2">F 1598</strain>
    </source>
</reference>
<protein>
    <recommendedName>
        <fullName evidence="3">DUF302 domain-containing protein</fullName>
    </recommendedName>
</protein>
<sequence>MAELSFDQLCPYVEDFTGHRYTYTTNKAYVDVIKSLRASVASSAAVQAFLRESEVGKFSGEEFKAVVDKAANTAENPSGLFLFVEFNHGQWYNSFRPNNPRFHKFVIGNPIFLKNMVDYDNVASLNAPWNFLVLEVLDKDGKYVGTKVVFDLPSGTMGSEAGGENLNVQSRLLDEKFKAVVQSWL</sequence>
<evidence type="ECO:0000313" key="2">
    <source>
        <dbReference type="Proteomes" id="UP000054166"/>
    </source>
</evidence>
<reference evidence="2" key="2">
    <citation type="submission" date="2015-01" db="EMBL/GenBank/DDBJ databases">
        <title>Evolutionary Origins and Diversification of the Mycorrhizal Mutualists.</title>
        <authorList>
            <consortium name="DOE Joint Genome Institute"/>
            <consortium name="Mycorrhizal Genomics Consortium"/>
            <person name="Kohler A."/>
            <person name="Kuo A."/>
            <person name="Nagy L.G."/>
            <person name="Floudas D."/>
            <person name="Copeland A."/>
            <person name="Barry K.W."/>
            <person name="Cichocki N."/>
            <person name="Veneault-Fourrey C."/>
            <person name="LaButti K."/>
            <person name="Lindquist E.A."/>
            <person name="Lipzen A."/>
            <person name="Lundell T."/>
            <person name="Morin E."/>
            <person name="Murat C."/>
            <person name="Riley R."/>
            <person name="Ohm R."/>
            <person name="Sun H."/>
            <person name="Tunlid A."/>
            <person name="Henrissat B."/>
            <person name="Grigoriev I.V."/>
            <person name="Hibbett D.S."/>
            <person name="Martin F."/>
        </authorList>
    </citation>
    <scope>NUCLEOTIDE SEQUENCE [LARGE SCALE GENOMIC DNA]</scope>
    <source>
        <strain evidence="2">F 1598</strain>
    </source>
</reference>
<evidence type="ECO:0000313" key="1">
    <source>
        <dbReference type="EMBL" id="KIM91601.1"/>
    </source>
</evidence>
<dbReference type="Proteomes" id="UP000054166">
    <property type="component" value="Unassembled WGS sequence"/>
</dbReference>
<proteinExistence type="predicted"/>
<dbReference type="AlphaFoldDB" id="A0A0C3GM73"/>
<dbReference type="InterPro" id="IPR035923">
    <property type="entry name" value="TT1751-like_sf"/>
</dbReference>
<dbReference type="EMBL" id="KN832971">
    <property type="protein sequence ID" value="KIM91601.1"/>
    <property type="molecule type" value="Genomic_DNA"/>
</dbReference>
<dbReference type="OrthoDB" id="5190258at2759"/>
<accession>A0A0C3GM73</accession>
<keyword evidence="2" id="KW-1185">Reference proteome</keyword>